<organism evidence="4 5">
    <name type="scientific">Pseudooceanicola antarcticus</name>
    <dbReference type="NCBI Taxonomy" id="1247613"/>
    <lineage>
        <taxon>Bacteria</taxon>
        <taxon>Pseudomonadati</taxon>
        <taxon>Pseudomonadota</taxon>
        <taxon>Alphaproteobacteria</taxon>
        <taxon>Rhodobacterales</taxon>
        <taxon>Paracoccaceae</taxon>
        <taxon>Pseudooceanicola</taxon>
    </lineage>
</organism>
<protein>
    <recommendedName>
        <fullName evidence="3">Tyr recombinase domain-containing protein</fullName>
    </recommendedName>
</protein>
<gene>
    <name evidence="4" type="ORF">CVM39_08805</name>
</gene>
<proteinExistence type="predicted"/>
<sequence length="133" mass="14584">MRLKSVIICSSIRAMATTASLNLSSFSSIRATRAASAQGKTYLLNAKGRPFSTPDSLGNMFRRWCDAAGLQGRSAHGVRKAAGHLLAQEGCSQYQIMTIHGHTQAQTSEIYTRGVDRWKMARDAMTSLEGMEW</sequence>
<evidence type="ECO:0000313" key="5">
    <source>
        <dbReference type="Proteomes" id="UP000231702"/>
    </source>
</evidence>
<dbReference type="Gene3D" id="1.10.443.10">
    <property type="entry name" value="Intergrase catalytic core"/>
    <property type="match status" value="1"/>
</dbReference>
<keyword evidence="1" id="KW-0233">DNA recombination</keyword>
<dbReference type="InterPro" id="IPR002104">
    <property type="entry name" value="Integrase_catalytic"/>
</dbReference>
<dbReference type="InterPro" id="IPR013762">
    <property type="entry name" value="Integrase-like_cat_sf"/>
</dbReference>
<dbReference type="InterPro" id="IPR011010">
    <property type="entry name" value="DNA_brk_join_enz"/>
</dbReference>
<evidence type="ECO:0000313" key="4">
    <source>
        <dbReference type="EMBL" id="PJE29976.1"/>
    </source>
</evidence>
<dbReference type="Pfam" id="PF00589">
    <property type="entry name" value="Phage_integrase"/>
    <property type="match status" value="1"/>
</dbReference>
<comment type="caution">
    <text evidence="4">The sequence shown here is derived from an EMBL/GenBank/DDBJ whole genome shotgun (WGS) entry which is preliminary data.</text>
</comment>
<feature type="signal peptide" evidence="2">
    <location>
        <begin position="1"/>
        <end position="16"/>
    </location>
</feature>
<keyword evidence="2" id="KW-0732">Signal</keyword>
<dbReference type="EMBL" id="PGTD01000015">
    <property type="protein sequence ID" value="PJE29976.1"/>
    <property type="molecule type" value="Genomic_DNA"/>
</dbReference>
<evidence type="ECO:0000259" key="3">
    <source>
        <dbReference type="Pfam" id="PF00589"/>
    </source>
</evidence>
<evidence type="ECO:0000256" key="1">
    <source>
        <dbReference type="ARBA" id="ARBA00023172"/>
    </source>
</evidence>
<keyword evidence="5" id="KW-1185">Reference proteome</keyword>
<reference evidence="4 5" key="1">
    <citation type="journal article" date="2018" name="Int. J. Syst. Evol. Microbiol.">
        <title>Pseudooceanicola lipolyticus sp. nov., a marine alphaproteobacterium, reclassification of Oceanicola flagellatus as Pseudooceanicola flagellatus comb. nov. and emended description of the genus Pseudooceanicola.</title>
        <authorList>
            <person name="Huang M.-M."/>
            <person name="Guo L.-L."/>
            <person name="Wu Y.-H."/>
            <person name="Lai Q.-L."/>
            <person name="Shao Z.-Z."/>
            <person name="Wang C.-S."/>
            <person name="Wu M."/>
            <person name="Xu X.-W."/>
        </authorList>
    </citation>
    <scope>NUCLEOTIDE SEQUENCE [LARGE SCALE GENOMIC DNA]</scope>
    <source>
        <strain evidence="4 5">Ar-45</strain>
    </source>
</reference>
<feature type="domain" description="Tyr recombinase" evidence="3">
    <location>
        <begin position="36"/>
        <end position="113"/>
    </location>
</feature>
<name>A0ABX4MQ67_9RHOB</name>
<accession>A0ABX4MQ67</accession>
<dbReference type="SUPFAM" id="SSF56349">
    <property type="entry name" value="DNA breaking-rejoining enzymes"/>
    <property type="match status" value="1"/>
</dbReference>
<evidence type="ECO:0000256" key="2">
    <source>
        <dbReference type="SAM" id="SignalP"/>
    </source>
</evidence>
<dbReference type="Proteomes" id="UP000231702">
    <property type="component" value="Unassembled WGS sequence"/>
</dbReference>
<feature type="chain" id="PRO_5045422605" description="Tyr recombinase domain-containing protein" evidence="2">
    <location>
        <begin position="17"/>
        <end position="133"/>
    </location>
</feature>